<gene>
    <name evidence="2" type="ORF">ACOC_LOCUS10841</name>
</gene>
<accession>A0A0R3PX70</accession>
<protein>
    <submittedName>
        <fullName evidence="4">G_PROTEIN_RECEP_F1_2 domain-containing protein</fullName>
    </submittedName>
</protein>
<proteinExistence type="predicted"/>
<evidence type="ECO:0000313" key="3">
    <source>
        <dbReference type="Proteomes" id="UP000267027"/>
    </source>
</evidence>
<keyword evidence="1" id="KW-0472">Membrane</keyword>
<name>A0A0R3PX70_ANGCS</name>
<keyword evidence="1" id="KW-0812">Transmembrane</keyword>
<keyword evidence="1" id="KW-1133">Transmembrane helix</keyword>
<feature type="transmembrane region" description="Helical" evidence="1">
    <location>
        <begin position="122"/>
        <end position="145"/>
    </location>
</feature>
<organism evidence="4">
    <name type="scientific">Angiostrongylus costaricensis</name>
    <name type="common">Nematode worm</name>
    <dbReference type="NCBI Taxonomy" id="334426"/>
    <lineage>
        <taxon>Eukaryota</taxon>
        <taxon>Metazoa</taxon>
        <taxon>Ecdysozoa</taxon>
        <taxon>Nematoda</taxon>
        <taxon>Chromadorea</taxon>
        <taxon>Rhabditida</taxon>
        <taxon>Rhabditina</taxon>
        <taxon>Rhabditomorpha</taxon>
        <taxon>Strongyloidea</taxon>
        <taxon>Metastrongylidae</taxon>
        <taxon>Angiostrongylus</taxon>
    </lineage>
</organism>
<reference evidence="4" key="1">
    <citation type="submission" date="2017-02" db="UniProtKB">
        <authorList>
            <consortium name="WormBaseParasite"/>
        </authorList>
    </citation>
    <scope>IDENTIFICATION</scope>
</reference>
<evidence type="ECO:0000313" key="4">
    <source>
        <dbReference type="WBParaSite" id="ACOC_0001084001-mRNA-1"/>
    </source>
</evidence>
<evidence type="ECO:0000313" key="2">
    <source>
        <dbReference type="EMBL" id="VDM62426.1"/>
    </source>
</evidence>
<keyword evidence="3" id="KW-1185">Reference proteome</keyword>
<dbReference type="EMBL" id="UYYA01004555">
    <property type="protein sequence ID" value="VDM62426.1"/>
    <property type="molecule type" value="Genomic_DNA"/>
</dbReference>
<dbReference type="WBParaSite" id="ACOC_0001084001-mRNA-1">
    <property type="protein sequence ID" value="ACOC_0001084001-mRNA-1"/>
    <property type="gene ID" value="ACOC_0001084001"/>
</dbReference>
<sequence length="172" mass="19778">MARTRPKYFHVTAVPRLGWIIATDPPEAPSRVRFQHRHCILRKIVIETTLLVQLSVAVAFPPIVYKEHKTVKLNSCDLLTDDEQRMSYTRSSLFLFDEDVTTDNRVNPSVRERQSVATVVELTFAICLVACKPLIMLMFFVRLLTLKDAHYSADKQKGSLENFILDMVIDKL</sequence>
<evidence type="ECO:0000256" key="1">
    <source>
        <dbReference type="SAM" id="Phobius"/>
    </source>
</evidence>
<reference evidence="2 3" key="2">
    <citation type="submission" date="2018-11" db="EMBL/GenBank/DDBJ databases">
        <authorList>
            <consortium name="Pathogen Informatics"/>
        </authorList>
    </citation>
    <scope>NUCLEOTIDE SEQUENCE [LARGE SCALE GENOMIC DNA]</scope>
    <source>
        <strain evidence="2 3">Costa Rica</strain>
    </source>
</reference>
<dbReference type="AlphaFoldDB" id="A0A0R3PX70"/>
<dbReference type="Proteomes" id="UP000267027">
    <property type="component" value="Unassembled WGS sequence"/>
</dbReference>